<protein>
    <submittedName>
        <fullName evidence="2">SFRICE_014670</fullName>
    </submittedName>
</protein>
<dbReference type="AlphaFoldDB" id="A0A2H1WPE8"/>
<evidence type="ECO:0000313" key="2">
    <source>
        <dbReference type="EMBL" id="SOQ54908.1"/>
    </source>
</evidence>
<reference evidence="2" key="1">
    <citation type="submission" date="2016-07" db="EMBL/GenBank/DDBJ databases">
        <authorList>
            <person name="Bretaudeau A."/>
        </authorList>
    </citation>
    <scope>NUCLEOTIDE SEQUENCE</scope>
    <source>
        <strain evidence="2">Rice</strain>
        <tissue evidence="2">Whole body</tissue>
    </source>
</reference>
<gene>
    <name evidence="2" type="ORF">SFRICE_014670</name>
</gene>
<accession>A0A2H1WPE8</accession>
<feature type="compositionally biased region" description="Polar residues" evidence="1">
    <location>
        <begin position="66"/>
        <end position="80"/>
    </location>
</feature>
<proteinExistence type="predicted"/>
<dbReference type="EMBL" id="ODYU01010066">
    <property type="protein sequence ID" value="SOQ54908.1"/>
    <property type="molecule type" value="Genomic_DNA"/>
</dbReference>
<sequence>MALRGARGTRRAACTGLVLFGRQATLARRPQTRTYGDRRPECLSRRLGREEVRSLTRSTSFFASMTASQKDETLSSSSRDTPGVENRATISSHRSLSPSYWVLSAVVWLFEACVKRDAGHARVWFWSGGELPLLAVRRPALTVAGDRHAIPDARSSRTREVTVADHIPKDTAVLSACRAHRYCMLHRVLRMFLAITTNPKQVPTETSVSGKHLRQAAGEGAMAAERRQADPMQPPEVVEIKPDLLPLDLGHQRVNISLDYGELFSLEDSEPEHSNLSDARRVLWSEGIILTPARYPKYKYPDRYLICTKILEMMKQTVYGVQHQLVEVEPLIKQYENDVRYRIGYIFSRLDEWKQEMRSLFYSVERRKLKSTKDYIYYYERILSLNIDVTYTVEYVIHLHGEYMKKMEQILPKNERQKMIEAQRLKKQHQGRTSTPLPG</sequence>
<name>A0A2H1WPE8_SPOFR</name>
<feature type="region of interest" description="Disordered" evidence="1">
    <location>
        <begin position="66"/>
        <end position="89"/>
    </location>
</feature>
<organism evidence="2">
    <name type="scientific">Spodoptera frugiperda</name>
    <name type="common">Fall armyworm</name>
    <dbReference type="NCBI Taxonomy" id="7108"/>
    <lineage>
        <taxon>Eukaryota</taxon>
        <taxon>Metazoa</taxon>
        <taxon>Ecdysozoa</taxon>
        <taxon>Arthropoda</taxon>
        <taxon>Hexapoda</taxon>
        <taxon>Insecta</taxon>
        <taxon>Pterygota</taxon>
        <taxon>Neoptera</taxon>
        <taxon>Endopterygota</taxon>
        <taxon>Lepidoptera</taxon>
        <taxon>Glossata</taxon>
        <taxon>Ditrysia</taxon>
        <taxon>Noctuoidea</taxon>
        <taxon>Noctuidae</taxon>
        <taxon>Amphipyrinae</taxon>
        <taxon>Spodoptera</taxon>
    </lineage>
</organism>
<evidence type="ECO:0000256" key="1">
    <source>
        <dbReference type="SAM" id="MobiDB-lite"/>
    </source>
</evidence>